<dbReference type="Pfam" id="PF22930">
    <property type="entry name" value="PDXDC1-like_cen"/>
    <property type="match status" value="1"/>
</dbReference>
<sequence length="749" mass="82450">MDQPEKIVIDPVLNKVVKNLDEAMKILEDGRSEVPGEQRATRRHIPGPLQRCGQDAVSILQLVQSLTCGGETEDRPCRVQGDRKARDVALLGHSVAAYLSMLHREQQRRLATRVQSDVTLWLSRLFRYENGSVSFHEDDRQGLLKVCRLVIHSRYKDFATEGVTVLGCRHPVIYQSSACRPGLGQYLCSQLGLPLSCLYTVPCNTAFGSEHQMDGFLLDGIIKEDVESGKLPLLLIANAGTAAAGHTDRLDHLRDLCDQHSMWLHVEGVNLAMLALSCVPSPLLPATKCDSMTLTLGPWLGLPSMPAVTLYRHEDPALALAAGLSWTQPGENLQPLPLWMSLQYLGHSGIVERIQHALGLSHRLLESLKKMAFIKTSGDKQMSLLEALNMVEDEPNCPVVVFKFCQESPTDSVNDFSENKGEFEDSLNRWLGEQLGLLVSASGLDVVYLDDEGSCVRFNPLMTSALLGTQESDVDAVVEQLVSLVPLLCWTSCLRHHFCEEVSRHNRLMYLEEPSWPGLGAIRYQPSGEEPDGSKRQQLVEKINSDLLKKLQVLGAEVDFSTGPEFGAEKNCIFVGMATEDLDVVKLVDTIEAVGKDIEESNQLLENMSEVVQRGILEAESQLQKATEEKLMQEGVLRQIPMVASVLNWFSPVQSLVKGSTFSLASGSLNSTEHTYTMKTFEVQGTSVTSATVAIEGSLGKEPSHHSRVACDSLSQATHLSHAAGAERQNIHFPLPDVSGPETILEPTH</sequence>
<dbReference type="InterPro" id="IPR002129">
    <property type="entry name" value="PyrdxlP-dep_de-COase"/>
</dbReference>
<keyword evidence="5" id="KW-0456">Lyase</keyword>
<feature type="domain" description="PDXDC1/PDXD2 second" evidence="7">
    <location>
        <begin position="417"/>
        <end position="489"/>
    </location>
</feature>
<dbReference type="Gene3D" id="3.40.640.10">
    <property type="entry name" value="Type I PLP-dependent aspartate aminotransferase-like (Major domain)"/>
    <property type="match status" value="1"/>
</dbReference>
<evidence type="ECO:0000256" key="2">
    <source>
        <dbReference type="ARBA" id="ARBA00009533"/>
    </source>
</evidence>
<accession>A0A3B3QJW7</accession>
<comment type="similarity">
    <text evidence="2">Belongs to the group II decarboxylase family.</text>
</comment>
<dbReference type="InterPro" id="IPR055103">
    <property type="entry name" value="PDXDC1-like_2nd"/>
</dbReference>
<dbReference type="Pfam" id="PF22937">
    <property type="entry name" value="PDXDC1-like_cen2"/>
    <property type="match status" value="1"/>
</dbReference>
<dbReference type="PANTHER" id="PTHR42735">
    <property type="match status" value="1"/>
</dbReference>
<dbReference type="STRING" id="1676925.ENSPKIP00000006129"/>
<dbReference type="Ensembl" id="ENSPKIT00000030150.1">
    <property type="protein sequence ID" value="ENSPKIP00000006129.1"/>
    <property type="gene ID" value="ENSPKIG00000022530.1"/>
</dbReference>
<gene>
    <name evidence="9" type="primary">PDXDC1</name>
</gene>
<proteinExistence type="inferred from homology"/>
<reference evidence="9" key="2">
    <citation type="submission" date="2025-09" db="UniProtKB">
        <authorList>
            <consortium name="Ensembl"/>
        </authorList>
    </citation>
    <scope>IDENTIFICATION</scope>
</reference>
<keyword evidence="4" id="KW-0663">Pyridoxal phosphate</keyword>
<protein>
    <recommendedName>
        <fullName evidence="6">Pyridoxal-dependent decarboxylase domain-containing protein 1</fullName>
    </recommendedName>
</protein>
<dbReference type="GO" id="GO:0016831">
    <property type="term" value="F:carboxy-lyase activity"/>
    <property type="evidence" value="ECO:0007669"/>
    <property type="project" value="UniProtKB-KW"/>
</dbReference>
<dbReference type="InterPro" id="IPR015421">
    <property type="entry name" value="PyrdxlP-dep_Trfase_major"/>
</dbReference>
<organism evidence="9 10">
    <name type="scientific">Paramormyrops kingsleyae</name>
    <dbReference type="NCBI Taxonomy" id="1676925"/>
    <lineage>
        <taxon>Eukaryota</taxon>
        <taxon>Metazoa</taxon>
        <taxon>Chordata</taxon>
        <taxon>Craniata</taxon>
        <taxon>Vertebrata</taxon>
        <taxon>Euteleostomi</taxon>
        <taxon>Actinopterygii</taxon>
        <taxon>Neopterygii</taxon>
        <taxon>Teleostei</taxon>
        <taxon>Osteoglossocephala</taxon>
        <taxon>Osteoglossomorpha</taxon>
        <taxon>Osteoglossiformes</taxon>
        <taxon>Mormyridae</taxon>
        <taxon>Paramormyrops</taxon>
    </lineage>
</organism>
<evidence type="ECO:0000256" key="4">
    <source>
        <dbReference type="ARBA" id="ARBA00022898"/>
    </source>
</evidence>
<dbReference type="GO" id="GO:0030170">
    <property type="term" value="F:pyridoxal phosphate binding"/>
    <property type="evidence" value="ECO:0007669"/>
    <property type="project" value="InterPro"/>
</dbReference>
<reference evidence="9" key="1">
    <citation type="submission" date="2025-08" db="UniProtKB">
        <authorList>
            <consortium name="Ensembl"/>
        </authorList>
    </citation>
    <scope>IDENTIFICATION</scope>
</reference>
<dbReference type="InterPro" id="IPR055102">
    <property type="entry name" value="PDXDC1-like_3rd"/>
</dbReference>
<evidence type="ECO:0000256" key="1">
    <source>
        <dbReference type="ARBA" id="ARBA00001933"/>
    </source>
</evidence>
<dbReference type="FunFam" id="3.40.640.10:FF:000036">
    <property type="entry name" value="pyridoxal-dependent decarboxylase domain-containing protein 1 isoform X2"/>
    <property type="match status" value="1"/>
</dbReference>
<dbReference type="GO" id="GO:0019752">
    <property type="term" value="P:carboxylic acid metabolic process"/>
    <property type="evidence" value="ECO:0007669"/>
    <property type="project" value="InterPro"/>
</dbReference>
<dbReference type="InterPro" id="IPR050477">
    <property type="entry name" value="GrpII_AminoAcid_Decarb"/>
</dbReference>
<keyword evidence="3" id="KW-0210">Decarboxylase</keyword>
<dbReference type="GeneTree" id="ENSGT00390000009628"/>
<evidence type="ECO:0000256" key="5">
    <source>
        <dbReference type="ARBA" id="ARBA00023239"/>
    </source>
</evidence>
<dbReference type="Pfam" id="PF00282">
    <property type="entry name" value="Pyridoxal_deC"/>
    <property type="match status" value="1"/>
</dbReference>
<evidence type="ECO:0000256" key="3">
    <source>
        <dbReference type="ARBA" id="ARBA00022793"/>
    </source>
</evidence>
<name>A0A3B3QJW7_9TELE</name>
<evidence type="ECO:0000313" key="9">
    <source>
        <dbReference type="Ensembl" id="ENSPKIP00000006129.1"/>
    </source>
</evidence>
<evidence type="ECO:0000259" key="7">
    <source>
        <dbReference type="Pfam" id="PF22930"/>
    </source>
</evidence>
<dbReference type="Proteomes" id="UP000261540">
    <property type="component" value="Unplaced"/>
</dbReference>
<keyword evidence="10" id="KW-1185">Reference proteome</keyword>
<dbReference type="SUPFAM" id="SSF53383">
    <property type="entry name" value="PLP-dependent transferases"/>
    <property type="match status" value="1"/>
</dbReference>
<evidence type="ECO:0000256" key="6">
    <source>
        <dbReference type="ARBA" id="ARBA00047190"/>
    </source>
</evidence>
<dbReference type="PANTHER" id="PTHR42735:SF1">
    <property type="entry name" value="PYRIDOXAL-DEPENDENT DECARBOXYLASE DOMAIN-CONTAINING PROTEIN 1-RELATED"/>
    <property type="match status" value="1"/>
</dbReference>
<comment type="cofactor">
    <cofactor evidence="1">
        <name>pyridoxal 5'-phosphate</name>
        <dbReference type="ChEBI" id="CHEBI:597326"/>
    </cofactor>
</comment>
<dbReference type="AlphaFoldDB" id="A0A3B3QJW7"/>
<evidence type="ECO:0000313" key="10">
    <source>
        <dbReference type="Proteomes" id="UP000261540"/>
    </source>
</evidence>
<evidence type="ECO:0000259" key="8">
    <source>
        <dbReference type="Pfam" id="PF22937"/>
    </source>
</evidence>
<dbReference type="InterPro" id="IPR015424">
    <property type="entry name" value="PyrdxlP-dep_Trfase"/>
</dbReference>
<feature type="domain" description="PDXDC1-like third" evidence="8">
    <location>
        <begin position="498"/>
        <end position="603"/>
    </location>
</feature>